<feature type="coiled-coil region" evidence="4">
    <location>
        <begin position="290"/>
        <end position="317"/>
    </location>
</feature>
<keyword evidence="3" id="KW-0583">PHB biosynthesis</keyword>
<dbReference type="Pfam" id="PF09712">
    <property type="entry name" value="PHA_synth_III_E"/>
    <property type="match status" value="1"/>
</dbReference>
<dbReference type="GO" id="GO:0042619">
    <property type="term" value="P:poly-hydroxybutyrate biosynthetic process"/>
    <property type="evidence" value="ECO:0007669"/>
    <property type="project" value="UniProtKB-KW"/>
</dbReference>
<comment type="pathway">
    <text evidence="1">Biopolymer metabolism; poly-(R)-3-hydroxybutanoate biosynthesis.</text>
</comment>
<evidence type="ECO:0000256" key="3">
    <source>
        <dbReference type="ARBA" id="ARBA00022752"/>
    </source>
</evidence>
<comment type="caution">
    <text evidence="6">The sequence shown here is derived from an EMBL/GenBank/DDBJ whole genome shotgun (WGS) entry which is preliminary data.</text>
</comment>
<proteinExistence type="predicted"/>
<evidence type="ECO:0000256" key="2">
    <source>
        <dbReference type="ARBA" id="ARBA00019066"/>
    </source>
</evidence>
<gene>
    <name evidence="6" type="ORF">UU9_10924</name>
</gene>
<dbReference type="eggNOG" id="ENOG502Z9Y0">
    <property type="taxonomic scope" value="Bacteria"/>
</dbReference>
<reference evidence="6" key="1">
    <citation type="journal article" date="2012" name="J. Bacteriol.">
        <title>Genome sequences for six rhodanobacter strains, isolated from soils and the terrestrial subsurface, with variable denitrification capabilities.</title>
        <authorList>
            <person name="Kostka J.E."/>
            <person name="Green S.J."/>
            <person name="Rishishwar L."/>
            <person name="Prakash O."/>
            <person name="Katz L.S."/>
            <person name="Marino-Ramirez L."/>
            <person name="Jordan I.K."/>
            <person name="Munk C."/>
            <person name="Ivanova N."/>
            <person name="Mikhailova N."/>
            <person name="Watson D.B."/>
            <person name="Brown S.D."/>
            <person name="Palumbo A.V."/>
            <person name="Brooks S.C."/>
        </authorList>
    </citation>
    <scope>NUCLEOTIDE SEQUENCE [LARGE SCALE GENOMIC DNA]</scope>
    <source>
        <strain evidence="6">Jip2</strain>
    </source>
</reference>
<keyword evidence="4" id="KW-0175">Coiled coil</keyword>
<evidence type="ECO:0000256" key="5">
    <source>
        <dbReference type="SAM" id="MobiDB-lite"/>
    </source>
</evidence>
<dbReference type="InterPro" id="IPR010123">
    <property type="entry name" value="PHA_synth_III_E"/>
</dbReference>
<dbReference type="UniPathway" id="UPA00917"/>
<dbReference type="Proteomes" id="UP000004210">
    <property type="component" value="Unassembled WGS sequence"/>
</dbReference>
<sequence length="390" mass="42465">MAPPADFQMPDFLKPGIDADFLRDFQTLAQQSWDAWLRQQSAATGAGSPSFAAAPNAAAGNEVLDRTLAGLKSYFEWMQGMTAGAAGVPGADWQQQVQQLFGGAQQPFAQAFQHIDGAGMEGFAGKWHSWLQGMQPADTLASGPTPAFGQDREQQMQRQALAAAMLESMQASARYQSLIQRANTQGMQKLQDKLAEHAEPGRQIESLKALYDLWVDAAEEAYAEIALTDEFREAYGAMANSQMRVRSLQQQQTEQLCQQWGLPTRREMDTLGERLQQVRREARASRAGTAVDHSKEIADLRRELAELRRQLAGAEVKLVPARRSAAKKAPAKAAAKTSRLAVKKAATAKPGATRKTAAKKPAPAAPRKSAGKPAARKSSTTRTPAPRKRK</sequence>
<dbReference type="PATRIC" id="fig|1163408.3.peg.2239"/>
<accession>I4VP42</accession>
<evidence type="ECO:0000256" key="4">
    <source>
        <dbReference type="SAM" id="Coils"/>
    </source>
</evidence>
<dbReference type="STRING" id="1163408.UU9_10924"/>
<evidence type="ECO:0000256" key="1">
    <source>
        <dbReference type="ARBA" id="ARBA00004683"/>
    </source>
</evidence>
<organism evidence="6 7">
    <name type="scientific">Rhodanobacter fulvus Jip2</name>
    <dbReference type="NCBI Taxonomy" id="1163408"/>
    <lineage>
        <taxon>Bacteria</taxon>
        <taxon>Pseudomonadati</taxon>
        <taxon>Pseudomonadota</taxon>
        <taxon>Gammaproteobacteria</taxon>
        <taxon>Lysobacterales</taxon>
        <taxon>Rhodanobacteraceae</taxon>
        <taxon>Rhodanobacter</taxon>
    </lineage>
</organism>
<protein>
    <recommendedName>
        <fullName evidence="2">Poly(3-hydroxyalkanoate) polymerase subunit PhaE</fullName>
    </recommendedName>
</protein>
<dbReference type="AlphaFoldDB" id="I4VP42"/>
<evidence type="ECO:0000313" key="7">
    <source>
        <dbReference type="Proteomes" id="UP000004210"/>
    </source>
</evidence>
<dbReference type="EMBL" id="AJXU01000043">
    <property type="protein sequence ID" value="EIL88983.1"/>
    <property type="molecule type" value="Genomic_DNA"/>
</dbReference>
<name>I4VP42_9GAMM</name>
<feature type="compositionally biased region" description="Low complexity" evidence="5">
    <location>
        <begin position="343"/>
        <end position="378"/>
    </location>
</feature>
<feature type="region of interest" description="Disordered" evidence="5">
    <location>
        <begin position="321"/>
        <end position="390"/>
    </location>
</feature>
<keyword evidence="7" id="KW-1185">Reference proteome</keyword>
<evidence type="ECO:0000313" key="6">
    <source>
        <dbReference type="EMBL" id="EIL88983.1"/>
    </source>
</evidence>